<dbReference type="PANTHER" id="PTHR43249:SF1">
    <property type="entry name" value="D-GLUCOSIDE 3-DEHYDROGENASE"/>
    <property type="match status" value="1"/>
</dbReference>
<dbReference type="AlphaFoldDB" id="A0A7V1LNK4"/>
<dbReference type="Proteomes" id="UP000886005">
    <property type="component" value="Unassembled WGS sequence"/>
</dbReference>
<dbReference type="SUPFAM" id="SSF55347">
    <property type="entry name" value="Glyceraldehyde-3-phosphate dehydrogenase-like, C-terminal domain"/>
    <property type="match status" value="1"/>
</dbReference>
<evidence type="ECO:0000259" key="2">
    <source>
        <dbReference type="Pfam" id="PF22725"/>
    </source>
</evidence>
<reference evidence="3" key="1">
    <citation type="journal article" date="2020" name="mSystems">
        <title>Genome- and Community-Level Interaction Insights into Carbon Utilization and Element Cycling Functions of Hydrothermarchaeota in Hydrothermal Sediment.</title>
        <authorList>
            <person name="Zhou Z."/>
            <person name="Liu Y."/>
            <person name="Xu W."/>
            <person name="Pan J."/>
            <person name="Luo Z.H."/>
            <person name="Li M."/>
        </authorList>
    </citation>
    <scope>NUCLEOTIDE SEQUENCE [LARGE SCALE GENOMIC DNA]</scope>
    <source>
        <strain evidence="3">HyVt-456</strain>
    </source>
</reference>
<dbReference type="Pfam" id="PF01408">
    <property type="entry name" value="GFO_IDH_MocA"/>
    <property type="match status" value="1"/>
</dbReference>
<dbReference type="InterPro" id="IPR000683">
    <property type="entry name" value="Gfo/Idh/MocA-like_OxRdtase_N"/>
</dbReference>
<evidence type="ECO:0000259" key="1">
    <source>
        <dbReference type="Pfam" id="PF01408"/>
    </source>
</evidence>
<gene>
    <name evidence="3" type="ORF">ENJ10_11495</name>
</gene>
<dbReference type="EMBL" id="DRLD01000319">
    <property type="protein sequence ID" value="HED11303.1"/>
    <property type="molecule type" value="Genomic_DNA"/>
</dbReference>
<dbReference type="InterPro" id="IPR055170">
    <property type="entry name" value="GFO_IDH_MocA-like_dom"/>
</dbReference>
<dbReference type="Gene3D" id="3.40.50.720">
    <property type="entry name" value="NAD(P)-binding Rossmann-like Domain"/>
    <property type="match status" value="1"/>
</dbReference>
<dbReference type="Pfam" id="PF22725">
    <property type="entry name" value="GFO_IDH_MocA_C3"/>
    <property type="match status" value="1"/>
</dbReference>
<feature type="domain" description="GFO/IDH/MocA-like oxidoreductase" evidence="2">
    <location>
        <begin position="132"/>
        <end position="256"/>
    </location>
</feature>
<dbReference type="InterPro" id="IPR036291">
    <property type="entry name" value="NAD(P)-bd_dom_sf"/>
</dbReference>
<dbReference type="GO" id="GO:0000166">
    <property type="term" value="F:nucleotide binding"/>
    <property type="evidence" value="ECO:0007669"/>
    <property type="project" value="InterPro"/>
</dbReference>
<dbReference type="Gene3D" id="3.30.360.10">
    <property type="entry name" value="Dihydrodipicolinate Reductase, domain 2"/>
    <property type="match status" value="1"/>
</dbReference>
<dbReference type="PANTHER" id="PTHR43249">
    <property type="entry name" value="UDP-N-ACETYL-2-AMINO-2-DEOXY-D-GLUCURONATE OXIDASE"/>
    <property type="match status" value="1"/>
</dbReference>
<organism evidence="3">
    <name type="scientific">Caldithrix abyssi</name>
    <dbReference type="NCBI Taxonomy" id="187145"/>
    <lineage>
        <taxon>Bacteria</taxon>
        <taxon>Pseudomonadati</taxon>
        <taxon>Calditrichota</taxon>
        <taxon>Calditrichia</taxon>
        <taxon>Calditrichales</taxon>
        <taxon>Calditrichaceae</taxon>
        <taxon>Caldithrix</taxon>
    </lineage>
</organism>
<proteinExistence type="predicted"/>
<sequence length="337" mass="38466">MKKLKVAVVGAGKIAQIAHLPLLAEREDVELCAVCDVDQGKARAITEKFNIPHWYFVIDEMLKKEKPDAIHICTPSVYHYPMSMLALSKGIHVLVEKPISFKIEEARKLYEYADQQGRVLMTSLYNRYRSDVQMLRQFVESGELGEIFYIKAGWLRRWEKEIHTSWYSEKKSSGGGVLMDMGTQLMDAALFITGMPKIKKVRMHAYQLHENIEVEDAALVILEAENGMSITIETSWKMFLEKDTIYTHVFGRQGSAKLNPLRIHKELHGNLVNVSPVSATSSRARFKDAYTRQIDTFIKAVRGENSGRSQKEDVLEMMRLMEALYTSAAEGREVELS</sequence>
<protein>
    <submittedName>
        <fullName evidence="3">Gfo/Idh/MocA family oxidoreductase</fullName>
    </submittedName>
</protein>
<accession>A0A7V1LNK4</accession>
<feature type="domain" description="Gfo/Idh/MocA-like oxidoreductase N-terminal" evidence="1">
    <location>
        <begin position="4"/>
        <end position="122"/>
    </location>
</feature>
<evidence type="ECO:0000313" key="3">
    <source>
        <dbReference type="EMBL" id="HED11303.1"/>
    </source>
</evidence>
<name>A0A7V1LNK4_CALAY</name>
<dbReference type="InterPro" id="IPR052515">
    <property type="entry name" value="Gfo/Idh/MocA_Oxidoreductase"/>
</dbReference>
<comment type="caution">
    <text evidence="3">The sequence shown here is derived from an EMBL/GenBank/DDBJ whole genome shotgun (WGS) entry which is preliminary data.</text>
</comment>
<dbReference type="SUPFAM" id="SSF51735">
    <property type="entry name" value="NAD(P)-binding Rossmann-fold domains"/>
    <property type="match status" value="1"/>
</dbReference>